<evidence type="ECO:0000313" key="3">
    <source>
        <dbReference type="Proteomes" id="UP000630923"/>
    </source>
</evidence>
<dbReference type="CDD" id="cd07344">
    <property type="entry name" value="M48_yhfN_like"/>
    <property type="match status" value="1"/>
</dbReference>
<protein>
    <recommendedName>
        <fullName evidence="1">YgjP-like metallopeptidase domain-containing protein</fullName>
    </recommendedName>
</protein>
<reference evidence="2" key="2">
    <citation type="submission" date="2020-09" db="EMBL/GenBank/DDBJ databases">
        <authorList>
            <person name="Sun Q."/>
            <person name="Kim S."/>
        </authorList>
    </citation>
    <scope>NUCLEOTIDE SEQUENCE</scope>
    <source>
        <strain evidence="2">KCTC 42590</strain>
    </source>
</reference>
<evidence type="ECO:0000313" key="2">
    <source>
        <dbReference type="EMBL" id="GHF16183.1"/>
    </source>
</evidence>
<dbReference type="AlphaFoldDB" id="A0A919E5Y1"/>
<name>A0A919E5Y1_9PROT</name>
<organism evidence="2 3">
    <name type="scientific">Kordiimonas sediminis</name>
    <dbReference type="NCBI Taxonomy" id="1735581"/>
    <lineage>
        <taxon>Bacteria</taxon>
        <taxon>Pseudomonadati</taxon>
        <taxon>Pseudomonadota</taxon>
        <taxon>Alphaproteobacteria</taxon>
        <taxon>Kordiimonadales</taxon>
        <taxon>Kordiimonadaceae</taxon>
        <taxon>Kordiimonas</taxon>
    </lineage>
</organism>
<sequence>MLFKSRPKPDTLTANLDGDLVPVSVRLNARARKLILRFDVETGGAKVTVPPGTSRRRIQKLVEDNTDWLLEQRSARSLNVLGHGDDVTLGGSLYRLQYSDAPPRRVVLHDRDGENILCVGGPADMAPSRLEAWLKKEARQRLTQAAHDHAETLGFSFERISIGDMATRWGSCSSRRTLRFNWRLILAPPQVLDYVAAHEVAHLGEMNHSPAFWALVTACRPDWKQHRQWLRDNGADLMAIRFAGK</sequence>
<dbReference type="RefSeq" id="WP_191250261.1">
    <property type="nucleotide sequence ID" value="NZ_BNCI01000001.1"/>
</dbReference>
<gene>
    <name evidence="2" type="ORF">GCM10017044_08070</name>
</gene>
<evidence type="ECO:0000259" key="1">
    <source>
        <dbReference type="Pfam" id="PF01863"/>
    </source>
</evidence>
<dbReference type="Pfam" id="PF01863">
    <property type="entry name" value="YgjP-like"/>
    <property type="match status" value="1"/>
</dbReference>
<accession>A0A919E5Y1</accession>
<dbReference type="PANTHER" id="PTHR30399:SF1">
    <property type="entry name" value="UTP PYROPHOSPHATASE"/>
    <property type="match status" value="1"/>
</dbReference>
<proteinExistence type="predicted"/>
<dbReference type="InterPro" id="IPR053136">
    <property type="entry name" value="UTP_pyrophosphatase-like"/>
</dbReference>
<dbReference type="InterPro" id="IPR002725">
    <property type="entry name" value="YgjP-like_metallopeptidase"/>
</dbReference>
<dbReference type="Proteomes" id="UP000630923">
    <property type="component" value="Unassembled WGS sequence"/>
</dbReference>
<dbReference type="Gene3D" id="3.30.2010.10">
    <property type="entry name" value="Metalloproteases ('zincins'), catalytic domain"/>
    <property type="match status" value="1"/>
</dbReference>
<reference evidence="2" key="1">
    <citation type="journal article" date="2014" name="Int. J. Syst. Evol. Microbiol.">
        <title>Complete genome sequence of Corynebacterium casei LMG S-19264T (=DSM 44701T), isolated from a smear-ripened cheese.</title>
        <authorList>
            <consortium name="US DOE Joint Genome Institute (JGI-PGF)"/>
            <person name="Walter F."/>
            <person name="Albersmeier A."/>
            <person name="Kalinowski J."/>
            <person name="Ruckert C."/>
        </authorList>
    </citation>
    <scope>NUCLEOTIDE SEQUENCE</scope>
    <source>
        <strain evidence="2">KCTC 42590</strain>
    </source>
</reference>
<keyword evidence="3" id="KW-1185">Reference proteome</keyword>
<feature type="domain" description="YgjP-like metallopeptidase" evidence="1">
    <location>
        <begin position="36"/>
        <end position="232"/>
    </location>
</feature>
<comment type="caution">
    <text evidence="2">The sequence shown here is derived from an EMBL/GenBank/DDBJ whole genome shotgun (WGS) entry which is preliminary data.</text>
</comment>
<dbReference type="EMBL" id="BNCI01000001">
    <property type="protein sequence ID" value="GHF16183.1"/>
    <property type="molecule type" value="Genomic_DNA"/>
</dbReference>
<dbReference type="PANTHER" id="PTHR30399">
    <property type="entry name" value="UNCHARACTERIZED PROTEIN YGJP"/>
    <property type="match status" value="1"/>
</dbReference>